<evidence type="ECO:0000256" key="1">
    <source>
        <dbReference type="SAM" id="MobiDB-lite"/>
    </source>
</evidence>
<evidence type="ECO:0000313" key="2">
    <source>
        <dbReference type="EMBL" id="KAJ4333363.1"/>
    </source>
</evidence>
<evidence type="ECO:0008006" key="4">
    <source>
        <dbReference type="Google" id="ProtNLM"/>
    </source>
</evidence>
<protein>
    <recommendedName>
        <fullName evidence="4">BTB domain-containing protein</fullName>
    </recommendedName>
</protein>
<feature type="compositionally biased region" description="Basic residues" evidence="1">
    <location>
        <begin position="251"/>
        <end position="260"/>
    </location>
</feature>
<dbReference type="EMBL" id="JAPEUV010000096">
    <property type="protein sequence ID" value="KAJ4333363.1"/>
    <property type="molecule type" value="Genomic_DNA"/>
</dbReference>
<evidence type="ECO:0000313" key="3">
    <source>
        <dbReference type="Proteomes" id="UP001140562"/>
    </source>
</evidence>
<dbReference type="Proteomes" id="UP001140562">
    <property type="component" value="Unassembled WGS sequence"/>
</dbReference>
<feature type="region of interest" description="Disordered" evidence="1">
    <location>
        <begin position="237"/>
        <end position="261"/>
    </location>
</feature>
<feature type="compositionally biased region" description="Basic and acidic residues" evidence="1">
    <location>
        <begin position="239"/>
        <end position="250"/>
    </location>
</feature>
<accession>A0A9W9BWV5</accession>
<dbReference type="OrthoDB" id="3785924at2759"/>
<proteinExistence type="predicted"/>
<organism evidence="2 3">
    <name type="scientific">Didymella glomerata</name>
    <dbReference type="NCBI Taxonomy" id="749621"/>
    <lineage>
        <taxon>Eukaryota</taxon>
        <taxon>Fungi</taxon>
        <taxon>Dikarya</taxon>
        <taxon>Ascomycota</taxon>
        <taxon>Pezizomycotina</taxon>
        <taxon>Dothideomycetes</taxon>
        <taxon>Pleosporomycetidae</taxon>
        <taxon>Pleosporales</taxon>
        <taxon>Pleosporineae</taxon>
        <taxon>Didymellaceae</taxon>
        <taxon>Didymella</taxon>
    </lineage>
</organism>
<keyword evidence="3" id="KW-1185">Reference proteome</keyword>
<reference evidence="2" key="1">
    <citation type="submission" date="2022-10" db="EMBL/GenBank/DDBJ databases">
        <title>Tapping the CABI collections for fungal endophytes: first genome assemblies for Collariella, Neodidymelliopsis, Ascochyta clinopodiicola, Didymella pomorum, Didymosphaeria variabile, Neocosmospora piperis and Neocucurbitaria cava.</title>
        <authorList>
            <person name="Hill R."/>
        </authorList>
    </citation>
    <scope>NUCLEOTIDE SEQUENCE</scope>
    <source>
        <strain evidence="2">IMI 360193</strain>
    </source>
</reference>
<name>A0A9W9BWV5_9PLEO</name>
<comment type="caution">
    <text evidence="2">The sequence shown here is derived from an EMBL/GenBank/DDBJ whole genome shotgun (WGS) entry which is preliminary data.</text>
</comment>
<sequence length="402" mass="44773">MLVNGPKFPEEWLIEDETKTFQQQEPHAIALPQSCHPILIDRMISFLYTGSYCPPPANGLLHSDNGTCALQNAFAIPDPTSLTPETTVLLDALRHTFHLHMYALASTLHYPTLRIFAREKLWDILHGIMRPSTAMGARWILRECIDACYSPLPSDARFCADDDGLLRETIVAAVLAHEVRTWNKAQREGLRAYLTGPPYAGFWDVYHGVTAENAELLAPACEGGDTGQKRVGVQKTLQAKKEEKSDEAQKRRDRKEHFRKGLGLIEKQETADLAVVMAANPMQTRDDAIECRYQGDGDGLQLPAATVPLTYRIREGGMQQNTSGERAERPTMSEAQVAGAAPAMNDKVFDVVDKGRAMARLAGIMGLVPAQNERVLLLMHDEGDDETEMQDGMRRMYIDDRA</sequence>
<gene>
    <name evidence="2" type="ORF">N0V87_007654</name>
</gene>
<dbReference type="AlphaFoldDB" id="A0A9W9BWV5"/>